<proteinExistence type="predicted"/>
<evidence type="ECO:0000256" key="1">
    <source>
        <dbReference type="SAM" id="Phobius"/>
    </source>
</evidence>
<keyword evidence="3" id="KW-1185">Reference proteome</keyword>
<protein>
    <submittedName>
        <fullName evidence="2">Uncharacterized protein</fullName>
    </submittedName>
</protein>
<dbReference type="RefSeq" id="WP_189767103.1">
    <property type="nucleotide sequence ID" value="NZ_BNCK01000001.1"/>
</dbReference>
<keyword evidence="1" id="KW-0812">Transmembrane</keyword>
<dbReference type="Gene3D" id="3.40.50.720">
    <property type="entry name" value="NAD(P)-binding Rossmann-like Domain"/>
    <property type="match status" value="1"/>
</dbReference>
<dbReference type="EMBL" id="BNCK01000001">
    <property type="protein sequence ID" value="GHF80497.1"/>
    <property type="molecule type" value="Genomic_DNA"/>
</dbReference>
<keyword evidence="1" id="KW-0472">Membrane</keyword>
<reference evidence="2" key="2">
    <citation type="submission" date="2020-09" db="EMBL/GenBank/DDBJ databases">
        <authorList>
            <person name="Sun Q."/>
            <person name="Kim S."/>
        </authorList>
    </citation>
    <scope>NUCLEOTIDE SEQUENCE</scope>
    <source>
        <strain evidence="2">KCTC 42731</strain>
    </source>
</reference>
<feature type="transmembrane region" description="Helical" evidence="1">
    <location>
        <begin position="99"/>
        <end position="118"/>
    </location>
</feature>
<gene>
    <name evidence="2" type="ORF">GCM10017161_04740</name>
</gene>
<evidence type="ECO:0000313" key="3">
    <source>
        <dbReference type="Proteomes" id="UP000623842"/>
    </source>
</evidence>
<dbReference type="Proteomes" id="UP000623842">
    <property type="component" value="Unassembled WGS sequence"/>
</dbReference>
<keyword evidence="1" id="KW-1133">Transmembrane helix</keyword>
<dbReference type="AlphaFoldDB" id="A0A919BBB8"/>
<organism evidence="2 3">
    <name type="scientific">Thalassotalea marina</name>
    <dbReference type="NCBI Taxonomy" id="1673741"/>
    <lineage>
        <taxon>Bacteria</taxon>
        <taxon>Pseudomonadati</taxon>
        <taxon>Pseudomonadota</taxon>
        <taxon>Gammaproteobacteria</taxon>
        <taxon>Alteromonadales</taxon>
        <taxon>Colwelliaceae</taxon>
        <taxon>Thalassotalea</taxon>
    </lineage>
</organism>
<reference evidence="2" key="1">
    <citation type="journal article" date="2014" name="Int. J. Syst. Evol. Microbiol.">
        <title>Complete genome sequence of Corynebacterium casei LMG S-19264T (=DSM 44701T), isolated from a smear-ripened cheese.</title>
        <authorList>
            <consortium name="US DOE Joint Genome Institute (JGI-PGF)"/>
            <person name="Walter F."/>
            <person name="Albersmeier A."/>
            <person name="Kalinowski J."/>
            <person name="Ruckert C."/>
        </authorList>
    </citation>
    <scope>NUCLEOTIDE SEQUENCE</scope>
    <source>
        <strain evidence="2">KCTC 42731</strain>
    </source>
</reference>
<accession>A0A919BBB8</accession>
<evidence type="ECO:0000313" key="2">
    <source>
        <dbReference type="EMBL" id="GHF80497.1"/>
    </source>
</evidence>
<sequence>MKAKVIFFGASLAGLQAFESLKDKVDILAFADNDLKKQGSNIKGIPIISPGAINDIEYDGIFISSMYVVEIYNQLIGMGVPKDKVVTEWSASLTPKPKFPWDAVITLFVIVLAVMFIVGHF</sequence>
<name>A0A919BBB8_9GAMM</name>
<comment type="caution">
    <text evidence="2">The sequence shown here is derived from an EMBL/GenBank/DDBJ whole genome shotgun (WGS) entry which is preliminary data.</text>
</comment>